<dbReference type="AlphaFoldDB" id="A0A8S0UH08"/>
<feature type="signal peptide" evidence="11">
    <location>
        <begin position="1"/>
        <end position="26"/>
    </location>
</feature>
<evidence type="ECO:0000256" key="4">
    <source>
        <dbReference type="ARBA" id="ARBA00022729"/>
    </source>
</evidence>
<dbReference type="InterPro" id="IPR013210">
    <property type="entry name" value="LRR_N_plant-typ"/>
</dbReference>
<dbReference type="PROSITE" id="PS51450">
    <property type="entry name" value="LRR"/>
    <property type="match status" value="1"/>
</dbReference>
<feature type="transmembrane region" description="Helical" evidence="10">
    <location>
        <begin position="241"/>
        <end position="264"/>
    </location>
</feature>
<dbReference type="Pfam" id="PF08263">
    <property type="entry name" value="LRRNT_2"/>
    <property type="match status" value="1"/>
</dbReference>
<dbReference type="Pfam" id="PF07714">
    <property type="entry name" value="PK_Tyr_Ser-Thr"/>
    <property type="match status" value="1"/>
</dbReference>
<accession>A0A8S0UH08</accession>
<dbReference type="PANTHER" id="PTHR48010:SF32">
    <property type="entry name" value="PROTEIN KINASE DOMAIN-CONTAINING PROTEIN"/>
    <property type="match status" value="1"/>
</dbReference>
<comment type="caution">
    <text evidence="13">The sequence shown here is derived from an EMBL/GenBank/DDBJ whole genome shotgun (WGS) entry which is preliminary data.</text>
</comment>
<organism evidence="13 14">
    <name type="scientific">Olea europaea subsp. europaea</name>
    <dbReference type="NCBI Taxonomy" id="158383"/>
    <lineage>
        <taxon>Eukaryota</taxon>
        <taxon>Viridiplantae</taxon>
        <taxon>Streptophyta</taxon>
        <taxon>Embryophyta</taxon>
        <taxon>Tracheophyta</taxon>
        <taxon>Spermatophyta</taxon>
        <taxon>Magnoliopsida</taxon>
        <taxon>eudicotyledons</taxon>
        <taxon>Gunneridae</taxon>
        <taxon>Pentapetalae</taxon>
        <taxon>asterids</taxon>
        <taxon>lamiids</taxon>
        <taxon>Lamiales</taxon>
        <taxon>Oleaceae</taxon>
        <taxon>Oleeae</taxon>
        <taxon>Olea</taxon>
    </lineage>
</organism>
<gene>
    <name evidence="13" type="ORF">OLEA9_A067698</name>
</gene>
<keyword evidence="5" id="KW-0677">Repeat</keyword>
<dbReference type="InterPro" id="IPR050994">
    <property type="entry name" value="At_inactive_RLKs"/>
</dbReference>
<keyword evidence="2" id="KW-0433">Leucine-rich repeat</keyword>
<evidence type="ECO:0000256" key="9">
    <source>
        <dbReference type="ARBA" id="ARBA00023136"/>
    </source>
</evidence>
<evidence type="ECO:0000256" key="1">
    <source>
        <dbReference type="ARBA" id="ARBA00004370"/>
    </source>
</evidence>
<keyword evidence="9 10" id="KW-0472">Membrane</keyword>
<feature type="domain" description="Protein kinase" evidence="12">
    <location>
        <begin position="344"/>
        <end position="607"/>
    </location>
</feature>
<dbReference type="GO" id="GO:0004672">
    <property type="term" value="F:protein kinase activity"/>
    <property type="evidence" value="ECO:0007669"/>
    <property type="project" value="InterPro"/>
</dbReference>
<evidence type="ECO:0000256" key="5">
    <source>
        <dbReference type="ARBA" id="ARBA00022737"/>
    </source>
</evidence>
<dbReference type="PROSITE" id="PS50011">
    <property type="entry name" value="PROTEIN_KINASE_DOM"/>
    <property type="match status" value="1"/>
</dbReference>
<feature type="chain" id="PRO_5035877972" evidence="11">
    <location>
        <begin position="27"/>
        <end position="609"/>
    </location>
</feature>
<evidence type="ECO:0000259" key="12">
    <source>
        <dbReference type="PROSITE" id="PS50011"/>
    </source>
</evidence>
<dbReference type="PANTHER" id="PTHR48010">
    <property type="entry name" value="OS05G0588300 PROTEIN"/>
    <property type="match status" value="1"/>
</dbReference>
<keyword evidence="3 10" id="KW-0812">Transmembrane</keyword>
<evidence type="ECO:0000256" key="3">
    <source>
        <dbReference type="ARBA" id="ARBA00022692"/>
    </source>
</evidence>
<dbReference type="Gene3D" id="1.10.510.10">
    <property type="entry name" value="Transferase(Phosphotransferase) domain 1"/>
    <property type="match status" value="1"/>
</dbReference>
<dbReference type="Gene3D" id="3.30.200.20">
    <property type="entry name" value="Phosphorylase Kinase, domain 1"/>
    <property type="match status" value="1"/>
</dbReference>
<dbReference type="EMBL" id="CACTIH010008087">
    <property type="protein sequence ID" value="CAA3019196.1"/>
    <property type="molecule type" value="Genomic_DNA"/>
</dbReference>
<keyword evidence="7" id="KW-0067">ATP-binding</keyword>
<dbReference type="Proteomes" id="UP000594638">
    <property type="component" value="Unassembled WGS sequence"/>
</dbReference>
<dbReference type="InterPro" id="IPR001245">
    <property type="entry name" value="Ser-Thr/Tyr_kinase_cat_dom"/>
</dbReference>
<evidence type="ECO:0000313" key="14">
    <source>
        <dbReference type="Proteomes" id="UP000594638"/>
    </source>
</evidence>
<dbReference type="Pfam" id="PF00560">
    <property type="entry name" value="LRR_1"/>
    <property type="match status" value="3"/>
</dbReference>
<keyword evidence="13" id="KW-0418">Kinase</keyword>
<evidence type="ECO:0000256" key="6">
    <source>
        <dbReference type="ARBA" id="ARBA00022741"/>
    </source>
</evidence>
<dbReference type="InterPro" id="IPR032675">
    <property type="entry name" value="LRR_dom_sf"/>
</dbReference>
<dbReference type="InterPro" id="IPR011009">
    <property type="entry name" value="Kinase-like_dom_sf"/>
</dbReference>
<keyword evidence="14" id="KW-1185">Reference proteome</keyword>
<dbReference type="GO" id="GO:0005524">
    <property type="term" value="F:ATP binding"/>
    <property type="evidence" value="ECO:0007669"/>
    <property type="project" value="UniProtKB-KW"/>
</dbReference>
<dbReference type="InterPro" id="IPR001611">
    <property type="entry name" value="Leu-rich_rpt"/>
</dbReference>
<keyword evidence="13" id="KW-0808">Transferase</keyword>
<keyword evidence="6" id="KW-0547">Nucleotide-binding</keyword>
<proteinExistence type="predicted"/>
<dbReference type="SUPFAM" id="SSF56112">
    <property type="entry name" value="Protein kinase-like (PK-like)"/>
    <property type="match status" value="1"/>
</dbReference>
<sequence length="609" mass="67756">MVSFLLHSLFPLFFLLSLNSITIVFSDLEADRSALLRLREAVGGRSRRWNTGSTNPCLWDGVKCDNVTNRVTEVRLPGDGLTGQLPPNTIGNLTELQVLSLRENDLSGPIPSDLGSCIMLNKLQLQGNRFSGEIPETLFTLKNLKFLNLAWNKFSGDMSSALNNLTKLRALYLENNGFTGSLPHLNSLTGLREFNVSFNALMGSIPPRLDTFSNLSYLGTSLCGRPLDPCPSNGNKLSGGAIAGITIGSVIGLLLILVIMFILWRRYRSREILPRVANSPIPPSPLYNGFPSPMPLVTETKDQQFSYSFASKKRVGKVVVRGGNDGLVLFGEDVEMFSLEELLRASAEVLGNGTVGTTYKAYLESGVQVIVKRLKNVCLSEKEFRIEIEELGSLIHENLVPLRGYFHGTEEKLLIFEPMPRSLSIVLHGNNRRSLNWEIRCKIALGVANGIQYLHSLDHNNTHGNIKSSNVLLTEYYDACPTEFGLTRLVSNITSSNLNGYQAPEVKDSRKISKKADVYSFGILLLELLTGKEPDSVLMEDGINLPNWVQSVEQEKWTVEVFDPDLIRFDYFKDQTVQILNLAISCTAQHPDRRPSMVEITQRIEEICA</sequence>
<evidence type="ECO:0000256" key="10">
    <source>
        <dbReference type="SAM" id="Phobius"/>
    </source>
</evidence>
<evidence type="ECO:0000256" key="2">
    <source>
        <dbReference type="ARBA" id="ARBA00022614"/>
    </source>
</evidence>
<keyword evidence="8 10" id="KW-1133">Transmembrane helix</keyword>
<keyword evidence="4 11" id="KW-0732">Signal</keyword>
<reference evidence="13 14" key="1">
    <citation type="submission" date="2019-12" db="EMBL/GenBank/DDBJ databases">
        <authorList>
            <person name="Alioto T."/>
            <person name="Alioto T."/>
            <person name="Gomez Garrido J."/>
        </authorList>
    </citation>
    <scope>NUCLEOTIDE SEQUENCE [LARGE SCALE GENOMIC DNA]</scope>
</reference>
<evidence type="ECO:0000256" key="8">
    <source>
        <dbReference type="ARBA" id="ARBA00022989"/>
    </source>
</evidence>
<dbReference type="OrthoDB" id="283575at2759"/>
<evidence type="ECO:0000256" key="7">
    <source>
        <dbReference type="ARBA" id="ARBA00022840"/>
    </source>
</evidence>
<dbReference type="Gramene" id="OE9A067698T1">
    <property type="protein sequence ID" value="OE9A067698C1"/>
    <property type="gene ID" value="OE9A067698"/>
</dbReference>
<dbReference type="GO" id="GO:0016020">
    <property type="term" value="C:membrane"/>
    <property type="evidence" value="ECO:0007669"/>
    <property type="project" value="UniProtKB-SubCell"/>
</dbReference>
<dbReference type="InterPro" id="IPR000719">
    <property type="entry name" value="Prot_kinase_dom"/>
</dbReference>
<protein>
    <submittedName>
        <fullName evidence="13">Probable inactive receptor kinase At1g48480</fullName>
    </submittedName>
</protein>
<name>A0A8S0UH08_OLEEU</name>
<dbReference type="Gene3D" id="3.80.10.10">
    <property type="entry name" value="Ribonuclease Inhibitor"/>
    <property type="match status" value="2"/>
</dbReference>
<evidence type="ECO:0000313" key="13">
    <source>
        <dbReference type="EMBL" id="CAA3019196.1"/>
    </source>
</evidence>
<comment type="subcellular location">
    <subcellularLocation>
        <location evidence="1">Membrane</location>
    </subcellularLocation>
</comment>
<keyword evidence="13" id="KW-0675">Receptor</keyword>
<dbReference type="FunFam" id="3.80.10.10:FF:000234">
    <property type="entry name" value="Probable inactive receptor kinase RLK902"/>
    <property type="match status" value="1"/>
</dbReference>
<dbReference type="SUPFAM" id="SSF52058">
    <property type="entry name" value="L domain-like"/>
    <property type="match status" value="1"/>
</dbReference>
<evidence type="ECO:0000256" key="11">
    <source>
        <dbReference type="SAM" id="SignalP"/>
    </source>
</evidence>